<feature type="domain" description="DUF2510" evidence="3">
    <location>
        <begin position="4"/>
        <end position="35"/>
    </location>
</feature>
<keyword evidence="2" id="KW-0472">Membrane</keyword>
<proteinExistence type="predicted"/>
<dbReference type="RefSeq" id="WP_212321402.1">
    <property type="nucleotide sequence ID" value="NZ_AP024463.1"/>
</dbReference>
<evidence type="ECO:0000313" key="5">
    <source>
        <dbReference type="Proteomes" id="UP000678513"/>
    </source>
</evidence>
<feature type="transmembrane region" description="Helical" evidence="2">
    <location>
        <begin position="59"/>
        <end position="79"/>
    </location>
</feature>
<dbReference type="EMBL" id="CP072384">
    <property type="protein sequence ID" value="QUC07154.1"/>
    <property type="molecule type" value="Genomic_DNA"/>
</dbReference>
<organism evidence="4 5">
    <name type="scientific">Arachnia rubra</name>
    <dbReference type="NCBI Taxonomy" id="1547448"/>
    <lineage>
        <taxon>Bacteria</taxon>
        <taxon>Bacillati</taxon>
        <taxon>Actinomycetota</taxon>
        <taxon>Actinomycetes</taxon>
        <taxon>Propionibacteriales</taxon>
        <taxon>Propionibacteriaceae</taxon>
        <taxon>Arachnia</taxon>
    </lineage>
</organism>
<keyword evidence="2" id="KW-1133">Transmembrane helix</keyword>
<dbReference type="Proteomes" id="UP000678513">
    <property type="component" value="Chromosome"/>
</dbReference>
<keyword evidence="5" id="KW-1185">Reference proteome</keyword>
<reference evidence="4 5" key="1">
    <citation type="submission" date="2021-03" db="EMBL/GenBank/DDBJ databases">
        <title>Human Oral Microbial Genomes.</title>
        <authorList>
            <person name="Johnston C.D."/>
            <person name="Chen T."/>
            <person name="Dewhirst F.E."/>
        </authorList>
    </citation>
    <scope>NUCLEOTIDE SEQUENCE [LARGE SCALE GENOMIC DNA]</scope>
    <source>
        <strain evidence="4 5">DSMZ 100122</strain>
    </source>
</reference>
<dbReference type="Pfam" id="PF10708">
    <property type="entry name" value="DUF2510"/>
    <property type="match status" value="1"/>
</dbReference>
<evidence type="ECO:0000313" key="4">
    <source>
        <dbReference type="EMBL" id="QUC07154.1"/>
    </source>
</evidence>
<sequence>MSAPGWYPDPHNDGQKRFWDGSQWTTQVETQPEPGEQPAKIEAAPSEALLPPPAKQNNALLWGVVVLVLALMLGGGWWLSVNNGSTSSAQATAGFPVGGGRHHKPSQAASQVPSPTGPDVEGIRVGSLISGTADCPRTATDAIGEIGEDGRITSPGGLSIPAVDGFQPEPAAAMHLGFMHQANSAVKTFSDINWAASIAVGTLDPAEGFTEVVPAARRVVSCMLGNPELYPEGAPTAEITGVEYRPDAQAAWLGVWIPLSGSHKVQADYFSVTTIKRGDVIHVLLVTTPDRSDNVDNNYDDLWAAVEKTELH</sequence>
<evidence type="ECO:0000256" key="2">
    <source>
        <dbReference type="SAM" id="Phobius"/>
    </source>
</evidence>
<evidence type="ECO:0000256" key="1">
    <source>
        <dbReference type="SAM" id="MobiDB-lite"/>
    </source>
</evidence>
<keyword evidence="2" id="KW-0812">Transmembrane</keyword>
<protein>
    <submittedName>
        <fullName evidence="4">DUF2510 domain-containing protein</fullName>
    </submittedName>
</protein>
<accession>A0ABX7Y202</accession>
<feature type="compositionally biased region" description="Basic and acidic residues" evidence="1">
    <location>
        <begin position="10"/>
        <end position="19"/>
    </location>
</feature>
<feature type="region of interest" description="Disordered" evidence="1">
    <location>
        <begin position="1"/>
        <end position="38"/>
    </location>
</feature>
<dbReference type="InterPro" id="IPR018929">
    <property type="entry name" value="DUF2510"/>
</dbReference>
<feature type="region of interest" description="Disordered" evidence="1">
    <location>
        <begin position="98"/>
        <end position="118"/>
    </location>
</feature>
<name>A0ABX7Y202_9ACTN</name>
<evidence type="ECO:0000259" key="3">
    <source>
        <dbReference type="Pfam" id="PF10708"/>
    </source>
</evidence>
<gene>
    <name evidence="4" type="ORF">J5A65_09345</name>
</gene>